<sequence length="229" mass="23499">MAPTYQTFADEESLISQPPKTTSTRKAAGVAGVAALVLAALGVSTVSHVNPMFDIVSAASGGIDFERTVKTLAPGYDFNLSLDPGCTDTDVHGCSAADLAWGDTVAVSAKVTTPGKPLTSTGAKIGWSLTAKAGLFPVKIEGECPVCGPLGSTCVVEIPFAENPVIPLAECPPPTAVTSAEFATNLTLPRKAPNLGPFKSIKVVDPSVIYLKDGSGATLVELDVELKVD</sequence>
<evidence type="ECO:0000313" key="3">
    <source>
        <dbReference type="Proteomes" id="UP000789595"/>
    </source>
</evidence>
<protein>
    <recommendedName>
        <fullName evidence="4">MD-2-related lipid-recognition domain-containing protein</fullName>
    </recommendedName>
</protein>
<dbReference type="Proteomes" id="UP000789595">
    <property type="component" value="Unassembled WGS sequence"/>
</dbReference>
<evidence type="ECO:0000256" key="1">
    <source>
        <dbReference type="SAM" id="MobiDB-lite"/>
    </source>
</evidence>
<gene>
    <name evidence="2" type="ORF">PECAL_2P11990</name>
</gene>
<dbReference type="AlphaFoldDB" id="A0A8J2SKI9"/>
<name>A0A8J2SKI9_9STRA</name>
<proteinExistence type="predicted"/>
<evidence type="ECO:0008006" key="4">
    <source>
        <dbReference type="Google" id="ProtNLM"/>
    </source>
</evidence>
<reference evidence="2" key="1">
    <citation type="submission" date="2021-11" db="EMBL/GenBank/DDBJ databases">
        <authorList>
            <consortium name="Genoscope - CEA"/>
            <person name="William W."/>
        </authorList>
    </citation>
    <scope>NUCLEOTIDE SEQUENCE</scope>
</reference>
<evidence type="ECO:0000313" key="2">
    <source>
        <dbReference type="EMBL" id="CAH0368149.1"/>
    </source>
</evidence>
<dbReference type="EMBL" id="CAKKNE010000002">
    <property type="protein sequence ID" value="CAH0368149.1"/>
    <property type="molecule type" value="Genomic_DNA"/>
</dbReference>
<keyword evidence="3" id="KW-1185">Reference proteome</keyword>
<feature type="region of interest" description="Disordered" evidence="1">
    <location>
        <begin position="1"/>
        <end position="22"/>
    </location>
</feature>
<accession>A0A8J2SKI9</accession>
<dbReference type="OrthoDB" id="188009at2759"/>
<comment type="caution">
    <text evidence="2">The sequence shown here is derived from an EMBL/GenBank/DDBJ whole genome shotgun (WGS) entry which is preliminary data.</text>
</comment>
<organism evidence="2 3">
    <name type="scientific">Pelagomonas calceolata</name>
    <dbReference type="NCBI Taxonomy" id="35677"/>
    <lineage>
        <taxon>Eukaryota</taxon>
        <taxon>Sar</taxon>
        <taxon>Stramenopiles</taxon>
        <taxon>Ochrophyta</taxon>
        <taxon>Pelagophyceae</taxon>
        <taxon>Pelagomonadales</taxon>
        <taxon>Pelagomonadaceae</taxon>
        <taxon>Pelagomonas</taxon>
    </lineage>
</organism>